<reference evidence="1 2" key="1">
    <citation type="journal article" date="2006" name="J. Bacteriol.">
        <title>The genome sequence of the obligately chemolithoautotrophic, facultatively anaerobic bacterium Thiobacillus denitrificans.</title>
        <authorList>
            <person name="Beller H.R."/>
            <person name="Chain P.S."/>
            <person name="Letain T.E."/>
            <person name="Chakicherla A."/>
            <person name="Larimer F.W."/>
            <person name="Richardson P.M."/>
            <person name="Coleman M.A."/>
            <person name="Wood A.P."/>
            <person name="Kelly D.P."/>
        </authorList>
    </citation>
    <scope>NUCLEOTIDE SEQUENCE [LARGE SCALE GENOMIC DNA]</scope>
    <source>
        <strain evidence="1 2">ATCC 25259</strain>
    </source>
</reference>
<dbReference type="eggNOG" id="COG0501">
    <property type="taxonomic scope" value="Bacteria"/>
</dbReference>
<sequence length="284" mass="30510">MRTAVLAGVLAVLQGCALTVSDPRARAPIEGFVQSEADARVWVEPGFEAYGARVAAALPAAVAAVEAAHYRRFARALRVHVCGSEACFGRYVLTPKLSAAVVPDNRLFLSPKLDGREKHRLAGLLTHELAHLHLGQRIGYYHSTVPVWFHEGWASLTAHGGGAEYASDAQVRAAIGAGRRIEVGARDTRDRRHRAAAAGLDPYGFYRQSMMLVGWLKAQDESRFRELVLSVQNDEDFEIAFWNVYGQSPATRLAGFFDGAPPAVPAVAGGSIQAASANPNPGSP</sequence>
<dbReference type="KEGG" id="tbd:Tbd_2041"/>
<organism evidence="1 2">
    <name type="scientific">Thiobacillus denitrificans (strain ATCC 25259 / T1)</name>
    <dbReference type="NCBI Taxonomy" id="292415"/>
    <lineage>
        <taxon>Bacteria</taxon>
        <taxon>Pseudomonadati</taxon>
        <taxon>Pseudomonadota</taxon>
        <taxon>Betaproteobacteria</taxon>
        <taxon>Nitrosomonadales</taxon>
        <taxon>Thiobacillaceae</taxon>
        <taxon>Thiobacillus</taxon>
    </lineage>
</organism>
<dbReference type="HOGENOM" id="CLU_986129_0_0_4"/>
<gene>
    <name evidence="1" type="ordered locus">Tbd_2041</name>
</gene>
<evidence type="ECO:0000313" key="2">
    <source>
        <dbReference type="Proteomes" id="UP000008291"/>
    </source>
</evidence>
<accession>Q3SH95</accession>
<evidence type="ECO:0000313" key="1">
    <source>
        <dbReference type="EMBL" id="AAZ97994.1"/>
    </source>
</evidence>
<proteinExistence type="predicted"/>
<dbReference type="EMBL" id="CP000116">
    <property type="protein sequence ID" value="AAZ97994.1"/>
    <property type="molecule type" value="Genomic_DNA"/>
</dbReference>
<dbReference type="PROSITE" id="PS51257">
    <property type="entry name" value="PROKAR_LIPOPROTEIN"/>
    <property type="match status" value="1"/>
</dbReference>
<dbReference type="STRING" id="292415.Tbd_2041"/>
<dbReference type="AlphaFoldDB" id="Q3SH95"/>
<name>Q3SH95_THIDA</name>
<dbReference type="RefSeq" id="WP_011312553.1">
    <property type="nucleotide sequence ID" value="NC_007404.1"/>
</dbReference>
<dbReference type="Proteomes" id="UP000008291">
    <property type="component" value="Chromosome"/>
</dbReference>
<keyword evidence="2" id="KW-1185">Reference proteome</keyword>
<protein>
    <submittedName>
        <fullName evidence="1">Uncharacterized protein</fullName>
    </submittedName>
</protein>